<dbReference type="FunFam" id="3.40.50.1100:FF:000096">
    <property type="entry name" value="Related to cysteine synthase"/>
    <property type="match status" value="1"/>
</dbReference>
<dbReference type="EMBL" id="JALJOR010000003">
    <property type="protein sequence ID" value="KAK9820530.1"/>
    <property type="molecule type" value="Genomic_DNA"/>
</dbReference>
<comment type="subcellular location">
    <subcellularLocation>
        <location evidence="2">Mitochondrion outer membrane</location>
        <topology evidence="2">Single-pass membrane protein</topology>
    </subcellularLocation>
</comment>
<sequence length="382" mass="40690">MSFGAGALTAITLLAAFKRWWWRQQRKQSAGEEAEKQPAHVGGVVGLIGHTPLIRINSLSEATGCEILAKAEFLNPGGSVKDRVALEIVREAFEDGQLRAGGVITEGTVGSTGVSLAMVAAAFGCRCHIAMPNDAAIEKAQMLEALGATVQRLPPVSITHPDHFVNVARREAATNDNTIFANQFENLANFRAHLETGREIWEQTGGHLDAFVCGAGTGGTIAGVSCFLKSKKPGVRVMLVDPPGSSLYNKVTRGVMYTKEEAEGKRLRNPFDTITEGLGINRLTANFDKAKVDAAFQASDREAVEMAQYLLRNDGLFVGSSAAVNCVGAVKAARALGPGKHTVVTVLCDGGHRHLSKFHNRAYLEAHGLTPASQGTSLDFVT</sequence>
<comment type="similarity">
    <text evidence="3">Belongs to the cysteine synthase/cystathionine beta-synthase family.</text>
</comment>
<dbReference type="InterPro" id="IPR001926">
    <property type="entry name" value="TrpB-like_PALP"/>
</dbReference>
<keyword evidence="5" id="KW-0808">Transferase</keyword>
<protein>
    <recommendedName>
        <fullName evidence="4">cysteine synthase</fullName>
        <ecNumber evidence="4">2.5.1.47</ecNumber>
    </recommendedName>
    <alternativeName>
        <fullName evidence="13">Cysteine synthase-like protein</fullName>
    </alternativeName>
</protein>
<keyword evidence="11" id="KW-0472">Membrane</keyword>
<evidence type="ECO:0000256" key="2">
    <source>
        <dbReference type="ARBA" id="ARBA00004572"/>
    </source>
</evidence>
<keyword evidence="7" id="KW-1000">Mitochondrion outer membrane</keyword>
<name>A0AAW1QGG5_9CHLO</name>
<evidence type="ECO:0000256" key="3">
    <source>
        <dbReference type="ARBA" id="ARBA00007103"/>
    </source>
</evidence>
<evidence type="ECO:0000259" key="14">
    <source>
        <dbReference type="Pfam" id="PF00291"/>
    </source>
</evidence>
<keyword evidence="8" id="KW-0663">Pyridoxal phosphate</keyword>
<feature type="domain" description="Tryptophan synthase beta chain-like PALP" evidence="14">
    <location>
        <begin position="47"/>
        <end position="349"/>
    </location>
</feature>
<dbReference type="InterPro" id="IPR036052">
    <property type="entry name" value="TrpB-like_PALP_sf"/>
</dbReference>
<dbReference type="InterPro" id="IPR050214">
    <property type="entry name" value="Cys_Synth/Cystath_Beta-Synth"/>
</dbReference>
<evidence type="ECO:0000313" key="15">
    <source>
        <dbReference type="EMBL" id="KAK9820530.1"/>
    </source>
</evidence>
<dbReference type="PANTHER" id="PTHR10314">
    <property type="entry name" value="CYSTATHIONINE BETA-SYNTHASE"/>
    <property type="match status" value="1"/>
</dbReference>
<evidence type="ECO:0000256" key="11">
    <source>
        <dbReference type="ARBA" id="ARBA00023136"/>
    </source>
</evidence>
<evidence type="ECO:0000256" key="13">
    <source>
        <dbReference type="ARBA" id="ARBA00078545"/>
    </source>
</evidence>
<keyword evidence="16" id="KW-1185">Reference proteome</keyword>
<accession>A0AAW1QGG5</accession>
<dbReference type="Proteomes" id="UP001489004">
    <property type="component" value="Unassembled WGS sequence"/>
</dbReference>
<dbReference type="Pfam" id="PF00291">
    <property type="entry name" value="PALP"/>
    <property type="match status" value="1"/>
</dbReference>
<dbReference type="GO" id="GO:0005741">
    <property type="term" value="C:mitochondrial outer membrane"/>
    <property type="evidence" value="ECO:0007669"/>
    <property type="project" value="UniProtKB-SubCell"/>
</dbReference>
<comment type="catalytic activity">
    <reaction evidence="12">
        <text>O-acetyl-L-serine + hydrogen sulfide = L-cysteine + acetate</text>
        <dbReference type="Rhea" id="RHEA:14829"/>
        <dbReference type="ChEBI" id="CHEBI:29919"/>
        <dbReference type="ChEBI" id="CHEBI:30089"/>
        <dbReference type="ChEBI" id="CHEBI:35235"/>
        <dbReference type="ChEBI" id="CHEBI:58340"/>
        <dbReference type="EC" id="2.5.1.47"/>
    </reaction>
</comment>
<evidence type="ECO:0000256" key="9">
    <source>
        <dbReference type="ARBA" id="ARBA00022989"/>
    </source>
</evidence>
<evidence type="ECO:0000256" key="8">
    <source>
        <dbReference type="ARBA" id="ARBA00022898"/>
    </source>
</evidence>
<keyword evidence="6" id="KW-0812">Transmembrane</keyword>
<keyword evidence="10" id="KW-0496">Mitochondrion</keyword>
<dbReference type="CDD" id="cd01561">
    <property type="entry name" value="CBS_like"/>
    <property type="match status" value="1"/>
</dbReference>
<dbReference type="PROSITE" id="PS00901">
    <property type="entry name" value="CYS_SYNTHASE"/>
    <property type="match status" value="1"/>
</dbReference>
<proteinExistence type="inferred from homology"/>
<evidence type="ECO:0000256" key="6">
    <source>
        <dbReference type="ARBA" id="ARBA00022692"/>
    </source>
</evidence>
<dbReference type="NCBIfam" id="NF007989">
    <property type="entry name" value="PRK10717.1"/>
    <property type="match status" value="1"/>
</dbReference>
<dbReference type="GO" id="GO:0006535">
    <property type="term" value="P:cysteine biosynthetic process from serine"/>
    <property type="evidence" value="ECO:0007669"/>
    <property type="project" value="InterPro"/>
</dbReference>
<keyword evidence="9" id="KW-1133">Transmembrane helix</keyword>
<evidence type="ECO:0000256" key="4">
    <source>
        <dbReference type="ARBA" id="ARBA00012681"/>
    </source>
</evidence>
<evidence type="ECO:0000313" key="16">
    <source>
        <dbReference type="Proteomes" id="UP001489004"/>
    </source>
</evidence>
<organism evidence="15 16">
    <name type="scientific">[Myrmecia] bisecta</name>
    <dbReference type="NCBI Taxonomy" id="41462"/>
    <lineage>
        <taxon>Eukaryota</taxon>
        <taxon>Viridiplantae</taxon>
        <taxon>Chlorophyta</taxon>
        <taxon>core chlorophytes</taxon>
        <taxon>Trebouxiophyceae</taxon>
        <taxon>Trebouxiales</taxon>
        <taxon>Trebouxiaceae</taxon>
        <taxon>Myrmecia</taxon>
    </lineage>
</organism>
<evidence type="ECO:0000256" key="12">
    <source>
        <dbReference type="ARBA" id="ARBA00047931"/>
    </source>
</evidence>
<dbReference type="Gene3D" id="3.40.50.1100">
    <property type="match status" value="2"/>
</dbReference>
<reference evidence="15 16" key="1">
    <citation type="journal article" date="2024" name="Nat. Commun.">
        <title>Phylogenomics reveals the evolutionary origins of lichenization in chlorophyte algae.</title>
        <authorList>
            <person name="Puginier C."/>
            <person name="Libourel C."/>
            <person name="Otte J."/>
            <person name="Skaloud P."/>
            <person name="Haon M."/>
            <person name="Grisel S."/>
            <person name="Petersen M."/>
            <person name="Berrin J.G."/>
            <person name="Delaux P.M."/>
            <person name="Dal Grande F."/>
            <person name="Keller J."/>
        </authorList>
    </citation>
    <scope>NUCLEOTIDE SEQUENCE [LARGE SCALE GENOMIC DNA]</scope>
    <source>
        <strain evidence="15 16">SAG 2043</strain>
    </source>
</reference>
<dbReference type="AlphaFoldDB" id="A0AAW1QGG5"/>
<evidence type="ECO:0000256" key="7">
    <source>
        <dbReference type="ARBA" id="ARBA00022787"/>
    </source>
</evidence>
<evidence type="ECO:0000256" key="1">
    <source>
        <dbReference type="ARBA" id="ARBA00001933"/>
    </source>
</evidence>
<comment type="caution">
    <text evidence="15">The sequence shown here is derived from an EMBL/GenBank/DDBJ whole genome shotgun (WGS) entry which is preliminary data.</text>
</comment>
<dbReference type="InterPro" id="IPR001216">
    <property type="entry name" value="P-phosphate_BS"/>
</dbReference>
<gene>
    <name evidence="15" type="ORF">WJX72_011361</name>
</gene>
<evidence type="ECO:0000256" key="5">
    <source>
        <dbReference type="ARBA" id="ARBA00022679"/>
    </source>
</evidence>
<comment type="cofactor">
    <cofactor evidence="1">
        <name>pyridoxal 5'-phosphate</name>
        <dbReference type="ChEBI" id="CHEBI:597326"/>
    </cofactor>
</comment>
<dbReference type="GO" id="GO:0004124">
    <property type="term" value="F:cysteine synthase activity"/>
    <property type="evidence" value="ECO:0007669"/>
    <property type="project" value="UniProtKB-EC"/>
</dbReference>
<evidence type="ECO:0000256" key="10">
    <source>
        <dbReference type="ARBA" id="ARBA00023128"/>
    </source>
</evidence>
<dbReference type="FunFam" id="3.40.50.1100:FF:000049">
    <property type="entry name" value="Cysteine synthase, putative"/>
    <property type="match status" value="1"/>
</dbReference>
<dbReference type="SUPFAM" id="SSF53686">
    <property type="entry name" value="Tryptophan synthase beta subunit-like PLP-dependent enzymes"/>
    <property type="match status" value="1"/>
</dbReference>
<dbReference type="EC" id="2.5.1.47" evidence="4"/>